<protein>
    <recommendedName>
        <fullName evidence="4">Alkaline shock response membrane anchor protein AmaP</fullName>
    </recommendedName>
</protein>
<sequence length="204" mass="21792">MNDTNRALNRIVLIIVGIALLALGAAVVTVMALPVAADYWTGATEAGRTWIDDAIATTMMGATALSGLAIGVLALIVLLVILLIVVLTRIGGGRTRTVLRGSGSDNPLGRVHVRAGFVSDALQHSLRERSDILFSSVSANDVRKQPVMHVSVTPRQNTSPKQVLEDVDRLVSNLATLTGEEVPTYISIHSGLRSRLARDQRRLA</sequence>
<dbReference type="Proteomes" id="UP000199009">
    <property type="component" value="Chromosome I"/>
</dbReference>
<dbReference type="STRING" id="370764.SAMN04489810_1129"/>
<evidence type="ECO:0008006" key="4">
    <source>
        <dbReference type="Google" id="ProtNLM"/>
    </source>
</evidence>
<gene>
    <name evidence="2" type="ORF">SAMN04489810_1129</name>
</gene>
<organism evidence="2 3">
    <name type="scientific">Microbacterium pygmaeum</name>
    <dbReference type="NCBI Taxonomy" id="370764"/>
    <lineage>
        <taxon>Bacteria</taxon>
        <taxon>Bacillati</taxon>
        <taxon>Actinomycetota</taxon>
        <taxon>Actinomycetes</taxon>
        <taxon>Micrococcales</taxon>
        <taxon>Microbacteriaceae</taxon>
        <taxon>Microbacterium</taxon>
    </lineage>
</organism>
<dbReference type="OrthoDB" id="5123397at2"/>
<dbReference type="RefSeq" id="WP_091487480.1">
    <property type="nucleotide sequence ID" value="NZ_LT629692.1"/>
</dbReference>
<evidence type="ECO:0000313" key="2">
    <source>
        <dbReference type="EMBL" id="SDG72978.1"/>
    </source>
</evidence>
<feature type="transmembrane region" description="Helical" evidence="1">
    <location>
        <begin position="54"/>
        <end position="87"/>
    </location>
</feature>
<keyword evidence="1" id="KW-0812">Transmembrane</keyword>
<name>A0A1G7WM89_9MICO</name>
<keyword evidence="3" id="KW-1185">Reference proteome</keyword>
<dbReference type="EMBL" id="LT629692">
    <property type="protein sequence ID" value="SDG72978.1"/>
    <property type="molecule type" value="Genomic_DNA"/>
</dbReference>
<evidence type="ECO:0000313" key="3">
    <source>
        <dbReference type="Proteomes" id="UP000199009"/>
    </source>
</evidence>
<evidence type="ECO:0000256" key="1">
    <source>
        <dbReference type="SAM" id="Phobius"/>
    </source>
</evidence>
<keyword evidence="1" id="KW-1133">Transmembrane helix</keyword>
<keyword evidence="1" id="KW-0472">Membrane</keyword>
<proteinExistence type="predicted"/>
<accession>A0A1G7WM89</accession>
<dbReference type="AlphaFoldDB" id="A0A1G7WM89"/>
<feature type="transmembrane region" description="Helical" evidence="1">
    <location>
        <begin position="12"/>
        <end position="34"/>
    </location>
</feature>
<reference evidence="2 3" key="1">
    <citation type="submission" date="2016-10" db="EMBL/GenBank/DDBJ databases">
        <authorList>
            <person name="de Groot N.N."/>
        </authorList>
    </citation>
    <scope>NUCLEOTIDE SEQUENCE [LARGE SCALE GENOMIC DNA]</scope>
    <source>
        <strain evidence="2 3">DSM 23142</strain>
    </source>
</reference>